<comment type="caution">
    <text evidence="2">The sequence shown here is derived from an EMBL/GenBank/DDBJ whole genome shotgun (WGS) entry which is preliminary data.</text>
</comment>
<organism evidence="2 3">
    <name type="scientific">Arthrobacter ginsengisoli</name>
    <dbReference type="NCBI Taxonomy" id="1356565"/>
    <lineage>
        <taxon>Bacteria</taxon>
        <taxon>Bacillati</taxon>
        <taxon>Actinomycetota</taxon>
        <taxon>Actinomycetes</taxon>
        <taxon>Micrococcales</taxon>
        <taxon>Micrococcaceae</taxon>
        <taxon>Arthrobacter</taxon>
    </lineage>
</organism>
<dbReference type="RefSeq" id="WP_310060842.1">
    <property type="nucleotide sequence ID" value="NZ_JAVDVQ010000023.1"/>
</dbReference>
<accession>A0ABU1UH07</accession>
<dbReference type="Proteomes" id="UP001252243">
    <property type="component" value="Unassembled WGS sequence"/>
</dbReference>
<dbReference type="EMBL" id="JAVDVQ010000023">
    <property type="protein sequence ID" value="MDR7084443.1"/>
    <property type="molecule type" value="Genomic_DNA"/>
</dbReference>
<name>A0ABU1UH07_9MICC</name>
<sequence>MSDDLGKRCVDPATAVGGVRGAGVHDAGPGREPAVVAPAGLGSDDD</sequence>
<evidence type="ECO:0000256" key="1">
    <source>
        <dbReference type="SAM" id="MobiDB-lite"/>
    </source>
</evidence>
<evidence type="ECO:0000313" key="2">
    <source>
        <dbReference type="EMBL" id="MDR7084443.1"/>
    </source>
</evidence>
<proteinExistence type="predicted"/>
<keyword evidence="3" id="KW-1185">Reference proteome</keyword>
<gene>
    <name evidence="2" type="ORF">J2X01_003753</name>
</gene>
<evidence type="ECO:0000313" key="3">
    <source>
        <dbReference type="Proteomes" id="UP001252243"/>
    </source>
</evidence>
<protein>
    <submittedName>
        <fullName evidence="2">Uncharacterized protein</fullName>
    </submittedName>
</protein>
<reference evidence="2 3" key="1">
    <citation type="submission" date="2023-07" db="EMBL/GenBank/DDBJ databases">
        <title>Sorghum-associated microbial communities from plants grown in Nebraska, USA.</title>
        <authorList>
            <person name="Schachtman D."/>
        </authorList>
    </citation>
    <scope>NUCLEOTIDE SEQUENCE [LARGE SCALE GENOMIC DNA]</scope>
    <source>
        <strain evidence="2 3">BE167</strain>
    </source>
</reference>
<feature type="region of interest" description="Disordered" evidence="1">
    <location>
        <begin position="17"/>
        <end position="46"/>
    </location>
</feature>